<sequence length="961" mass="109385">MKKFQHYLLSFLVISVGIILFIPKDKELLDNYNNSQVISEIREQKNSISVILPNSYEKNLYKSYPTIYLFPDDGLNNHNENNIELINEIMNSSGGIEAIIVKLNFENGEDFRSATSKAIDYVDENYRTIDEPAYRAGLGTEIGGYMAYITALTTLEDGNYVSTDEPALFKSIGSINGNFTGEDNFWRNSGDVFDIITEIGAENIQNFYTYIDGATESPYTYLENSTNDIGALLIEYSRYSPYEQYPNYMQYGGIPYEVHEFTSRNGEYNNEFLRTSIDRVINRFSERFTDQLVSGDFSISPQAVKAEESVITVDYSININTETYQKHSGEKDISFKVVAEVVDPVSLEILDTAQTEYILNKTNGVFGTLTVKNIINGINSKVNLSIDMLGMRYEIGSQDLIKIQEPTLEHIDLMGEWHFNAYKSYNNKNVEELDSMDILARTNWKSWDTVFPALGWWTDDFHSTLENNANWAGYAWYIREFKVPENFAEDQTLFLSLGKIDEGDEVYINGTRVGYTGIQLEGGEYDGSNPWDRERVYEFDSSILHQGDNVIAIRMCNSSGGGGWYDGPVGIYTQSEYDEKVNTLVDATRFYEENYQSKFAASALGLDDESVEMNYRIYLPKGYNQSDKRYPVVYMFHQLNSTSKSYEIDGVHMSLDEGIASKNIEEMIVVMPDSSNDSFWKNDWEKMVTEELIPHINKNYRTIVDPRFTGTAGCSMGGFGAYNIALNNPDLFSSVISFYGAVTSGDISIVDKIRNLPVAYLGYFDQYFICGNQDMYGFAMPAIDIDQHLRKLGIDHKFFVENGAHDNLFYKPYLIDAFSYTSNNFDIISDEIVNVIDGTITADIDENIKINYTININDEIRQYLNIIPNPNLETTKQFIQPLTIPILLKIEQNGKTVYVMNDISKKVSEATSWNVQVNLLPNTPETEDIDFDESMKITLIATIINQNKEIGNIIVSNSDNK</sequence>
<reference evidence="1" key="1">
    <citation type="submission" date="2016-08" db="EMBL/GenBank/DDBJ databases">
        <authorList>
            <person name="Ngugi D.K."/>
            <person name="Miyake S."/>
            <person name="Stingl U."/>
        </authorList>
    </citation>
    <scope>NUCLEOTIDE SEQUENCE</scope>
    <source>
        <strain evidence="1">SCG-D08WGA-EpuloA1</strain>
    </source>
</reference>
<organism evidence="1 2">
    <name type="scientific">Candidatus Epulonipiscium fishelsonii</name>
    <dbReference type="NCBI Taxonomy" id="77094"/>
    <lineage>
        <taxon>Bacteria</taxon>
        <taxon>Bacillati</taxon>
        <taxon>Bacillota</taxon>
        <taxon>Clostridia</taxon>
        <taxon>Lachnospirales</taxon>
        <taxon>Lachnospiraceae</taxon>
        <taxon>Candidatus Epulonipiscium</taxon>
    </lineage>
</organism>
<dbReference type="Proteomes" id="UP000188637">
    <property type="component" value="Unassembled WGS sequence"/>
</dbReference>
<gene>
    <name evidence="1" type="ORF">AN640_08375</name>
</gene>
<protein>
    <submittedName>
        <fullName evidence="1">Uncharacterized protein</fullName>
    </submittedName>
</protein>
<evidence type="ECO:0000313" key="2">
    <source>
        <dbReference type="Proteomes" id="UP000188637"/>
    </source>
</evidence>
<evidence type="ECO:0000313" key="1">
    <source>
        <dbReference type="EMBL" id="ONI40835.1"/>
    </source>
</evidence>
<accession>A0ACC8XDF3</accession>
<proteinExistence type="predicted"/>
<keyword evidence="2" id="KW-1185">Reference proteome</keyword>
<name>A0ACC8XDF3_9FIRM</name>
<dbReference type="EMBL" id="LJHD01000230">
    <property type="protein sequence ID" value="ONI40835.1"/>
    <property type="molecule type" value="Genomic_DNA"/>
</dbReference>
<comment type="caution">
    <text evidence="1">The sequence shown here is derived from an EMBL/GenBank/DDBJ whole genome shotgun (WGS) entry which is preliminary data.</text>
</comment>